<reference evidence="1 2" key="1">
    <citation type="submission" date="2019-03" db="EMBL/GenBank/DDBJ databases">
        <title>Metabolic reconstructions from genomes of highly enriched 'Candidatus Accumulibacter' and 'Candidatus Competibacter' bioreactor populations.</title>
        <authorList>
            <person name="Annavajhala M.K."/>
            <person name="Welles L."/>
            <person name="Abbas B."/>
            <person name="Sorokin D."/>
            <person name="Park H."/>
            <person name="Van Loosdrecht M."/>
            <person name="Chandran K."/>
        </authorList>
    </citation>
    <scope>NUCLEOTIDE SEQUENCE [LARGE SCALE GENOMIC DNA]</scope>
    <source>
        <strain evidence="1 2">SBR_G</strain>
    </source>
</reference>
<sequence length="91" mass="10310">MRQKLGLPQDWSTLSEAQLREGHENDMVLVRFYLLCLKGEAYLYARQGETEKGIPLLEKVAALDSNDDLKTTDLLAVFNRNLQQPDTAMGI</sequence>
<dbReference type="EMBL" id="SPMZ01000072">
    <property type="protein sequence ID" value="NMQ21000.1"/>
    <property type="molecule type" value="Genomic_DNA"/>
</dbReference>
<dbReference type="Proteomes" id="UP000760480">
    <property type="component" value="Unassembled WGS sequence"/>
</dbReference>
<evidence type="ECO:0000313" key="2">
    <source>
        <dbReference type="Proteomes" id="UP000760480"/>
    </source>
</evidence>
<evidence type="ECO:0008006" key="3">
    <source>
        <dbReference type="Google" id="ProtNLM"/>
    </source>
</evidence>
<dbReference type="SUPFAM" id="SSF48452">
    <property type="entry name" value="TPR-like"/>
    <property type="match status" value="1"/>
</dbReference>
<accession>A0ABX1TSS0</accession>
<organism evidence="1 2">
    <name type="scientific">Candidatus Competibacter phosphatis</name>
    <dbReference type="NCBI Taxonomy" id="221280"/>
    <lineage>
        <taxon>Bacteria</taxon>
        <taxon>Pseudomonadati</taxon>
        <taxon>Pseudomonadota</taxon>
        <taxon>Gammaproteobacteria</taxon>
        <taxon>Candidatus Competibacteraceae</taxon>
        <taxon>Candidatus Competibacter</taxon>
    </lineage>
</organism>
<dbReference type="InterPro" id="IPR011990">
    <property type="entry name" value="TPR-like_helical_dom_sf"/>
</dbReference>
<gene>
    <name evidence="1" type="ORF">E4P82_18475</name>
</gene>
<comment type="caution">
    <text evidence="1">The sequence shown here is derived from an EMBL/GenBank/DDBJ whole genome shotgun (WGS) entry which is preliminary data.</text>
</comment>
<evidence type="ECO:0000313" key="1">
    <source>
        <dbReference type="EMBL" id="NMQ21000.1"/>
    </source>
</evidence>
<proteinExistence type="predicted"/>
<dbReference type="RefSeq" id="WP_169250268.1">
    <property type="nucleotide sequence ID" value="NZ_SPMZ01000072.1"/>
</dbReference>
<name>A0ABX1TSS0_9GAMM</name>
<protein>
    <recommendedName>
        <fullName evidence="3">Tetratricopeptide repeat protein</fullName>
    </recommendedName>
</protein>
<keyword evidence="2" id="KW-1185">Reference proteome</keyword>